<dbReference type="Proteomes" id="UP000807469">
    <property type="component" value="Unassembled WGS sequence"/>
</dbReference>
<protein>
    <submittedName>
        <fullName evidence="1">Uncharacterized protein</fullName>
    </submittedName>
</protein>
<dbReference type="EMBL" id="MU155335">
    <property type="protein sequence ID" value="KAF9475361.1"/>
    <property type="molecule type" value="Genomic_DNA"/>
</dbReference>
<dbReference type="OrthoDB" id="3067792at2759"/>
<name>A0A9P5YUG6_9AGAR</name>
<comment type="caution">
    <text evidence="1">The sequence shown here is derived from an EMBL/GenBank/DDBJ whole genome shotgun (WGS) entry which is preliminary data.</text>
</comment>
<accession>A0A9P5YUG6</accession>
<dbReference type="AlphaFoldDB" id="A0A9P5YUG6"/>
<proteinExistence type="predicted"/>
<reference evidence="1" key="1">
    <citation type="submission" date="2020-11" db="EMBL/GenBank/DDBJ databases">
        <authorList>
            <consortium name="DOE Joint Genome Institute"/>
            <person name="Ahrendt S."/>
            <person name="Riley R."/>
            <person name="Andreopoulos W."/>
            <person name="Labutti K."/>
            <person name="Pangilinan J."/>
            <person name="Ruiz-Duenas F.J."/>
            <person name="Barrasa J.M."/>
            <person name="Sanchez-Garcia M."/>
            <person name="Camarero S."/>
            <person name="Miyauchi S."/>
            <person name="Serrano A."/>
            <person name="Linde D."/>
            <person name="Babiker R."/>
            <person name="Drula E."/>
            <person name="Ayuso-Fernandez I."/>
            <person name="Pacheco R."/>
            <person name="Padilla G."/>
            <person name="Ferreira P."/>
            <person name="Barriuso J."/>
            <person name="Kellner H."/>
            <person name="Castanera R."/>
            <person name="Alfaro M."/>
            <person name="Ramirez L."/>
            <person name="Pisabarro A.G."/>
            <person name="Kuo A."/>
            <person name="Tritt A."/>
            <person name="Lipzen A."/>
            <person name="He G."/>
            <person name="Yan M."/>
            <person name="Ng V."/>
            <person name="Cullen D."/>
            <person name="Martin F."/>
            <person name="Rosso M.-N."/>
            <person name="Henrissat B."/>
            <person name="Hibbett D."/>
            <person name="Martinez A.T."/>
            <person name="Grigoriev I.V."/>
        </authorList>
    </citation>
    <scope>NUCLEOTIDE SEQUENCE</scope>
    <source>
        <strain evidence="1">CIRM-BRFM 674</strain>
    </source>
</reference>
<evidence type="ECO:0000313" key="2">
    <source>
        <dbReference type="Proteomes" id="UP000807469"/>
    </source>
</evidence>
<keyword evidence="2" id="KW-1185">Reference proteome</keyword>
<gene>
    <name evidence="1" type="ORF">BDN70DRAFT_996459</name>
</gene>
<organism evidence="1 2">
    <name type="scientific">Pholiota conissans</name>
    <dbReference type="NCBI Taxonomy" id="109636"/>
    <lineage>
        <taxon>Eukaryota</taxon>
        <taxon>Fungi</taxon>
        <taxon>Dikarya</taxon>
        <taxon>Basidiomycota</taxon>
        <taxon>Agaricomycotina</taxon>
        <taxon>Agaricomycetes</taxon>
        <taxon>Agaricomycetidae</taxon>
        <taxon>Agaricales</taxon>
        <taxon>Agaricineae</taxon>
        <taxon>Strophariaceae</taxon>
        <taxon>Pholiota</taxon>
    </lineage>
</organism>
<evidence type="ECO:0000313" key="1">
    <source>
        <dbReference type="EMBL" id="KAF9475361.1"/>
    </source>
</evidence>
<sequence length="327" mass="37985">MIQILSCLQKVVSPAIRPMKFGINYFPKTHRTRGFALIQTPEQASDAARKKTPRSKLILKTLRPELLITTGQPIVDFSERTKKNILDYRPTYYMDDYIHHPFPAGSKGFLYYNPGDTAVSGQVRLRICDSASEFNRGHDLRVNGMWPWAIHLAKIVTYPDLRRLRDFLLQEKLVTQTLIDEYRAFLLPYHTSWNRPPIYTLSEPFFIDISQQRFKIHLLSLGLYATYNLMLKHGFPEYGGILKVCFEMSTDPKHIKYGPTLIIKVLDVVKPVHPLVEKPKTEVLAIPGQYYQRTHHRALKPWHFPLGQYARSNTFTEFLKQTGSYTT</sequence>